<dbReference type="EMBL" id="BARW01000038">
    <property type="protein sequence ID" value="GAI68642.1"/>
    <property type="molecule type" value="Genomic_DNA"/>
</dbReference>
<name>X1QJI3_9ZZZZ</name>
<dbReference type="AlphaFoldDB" id="X1QJI3"/>
<protein>
    <submittedName>
        <fullName evidence="1">Uncharacterized protein</fullName>
    </submittedName>
</protein>
<accession>X1QJI3</accession>
<evidence type="ECO:0000313" key="1">
    <source>
        <dbReference type="EMBL" id="GAI68642.1"/>
    </source>
</evidence>
<proteinExistence type="predicted"/>
<organism evidence="1">
    <name type="scientific">marine sediment metagenome</name>
    <dbReference type="NCBI Taxonomy" id="412755"/>
    <lineage>
        <taxon>unclassified sequences</taxon>
        <taxon>metagenomes</taxon>
        <taxon>ecological metagenomes</taxon>
    </lineage>
</organism>
<reference evidence="1" key="1">
    <citation type="journal article" date="2014" name="Front. Microbiol.">
        <title>High frequency of phylogenetically diverse reductive dehalogenase-homologous genes in deep subseafloor sedimentary metagenomes.</title>
        <authorList>
            <person name="Kawai M."/>
            <person name="Futagami T."/>
            <person name="Toyoda A."/>
            <person name="Takaki Y."/>
            <person name="Nishi S."/>
            <person name="Hori S."/>
            <person name="Arai W."/>
            <person name="Tsubouchi T."/>
            <person name="Morono Y."/>
            <person name="Uchiyama I."/>
            <person name="Ito T."/>
            <person name="Fujiyama A."/>
            <person name="Inagaki F."/>
            <person name="Takami H."/>
        </authorList>
    </citation>
    <scope>NUCLEOTIDE SEQUENCE</scope>
    <source>
        <strain evidence="1">Expedition CK06-06</strain>
    </source>
</reference>
<sequence>MDGIGIKNLQAALRTLVEANVDTGVADATSAVNHLDDVSKSWPVDAFKDLIVEITAGTGVDQMRKIASNTATSLVPVTNFDTAPDATSQYRIGFFGKMTGDISDRAARLLGVIDSLTKWAGTALTPRDISLDLANLTKLIPLAKAAIFNADLPTAEANWVGTDITPTNSPSYLRIYACVSVTGILRVARTVGGVTVTEDLNSGTALVADAAYMFTVPWRTGDGIDIRYSVTTGTIKRLLIDEIGGAE</sequence>
<gene>
    <name evidence="1" type="ORF">S12H4_00371</name>
</gene>
<comment type="caution">
    <text evidence="1">The sequence shown here is derived from an EMBL/GenBank/DDBJ whole genome shotgun (WGS) entry which is preliminary data.</text>
</comment>